<evidence type="ECO:0000256" key="2">
    <source>
        <dbReference type="ARBA" id="ARBA00022598"/>
    </source>
</evidence>
<dbReference type="AlphaFoldDB" id="A0A6J4L6A0"/>
<evidence type="ECO:0000256" key="4">
    <source>
        <dbReference type="ARBA" id="ARBA00022840"/>
    </source>
</evidence>
<dbReference type="PANTHER" id="PTHR11956:SF5">
    <property type="entry name" value="ARGININE--TRNA LIGASE, CYTOPLASMIC"/>
    <property type="match status" value="1"/>
</dbReference>
<name>A0A6J4L6A0_9ACTN</name>
<keyword evidence="3" id="KW-0547">Nucleotide-binding</keyword>
<organism evidence="8">
    <name type="scientific">uncultured Nocardioidaceae bacterium</name>
    <dbReference type="NCBI Taxonomy" id="253824"/>
    <lineage>
        <taxon>Bacteria</taxon>
        <taxon>Bacillati</taxon>
        <taxon>Actinomycetota</taxon>
        <taxon>Actinomycetes</taxon>
        <taxon>Propionibacteriales</taxon>
        <taxon>Nocardioidaceae</taxon>
        <taxon>environmental samples</taxon>
    </lineage>
</organism>
<evidence type="ECO:0000313" key="8">
    <source>
        <dbReference type="EMBL" id="CAA9325199.1"/>
    </source>
</evidence>
<protein>
    <recommendedName>
        <fullName evidence="1">arginine--tRNA ligase</fullName>
        <ecNumber evidence="1">6.1.1.19</ecNumber>
    </recommendedName>
</protein>
<dbReference type="InterPro" id="IPR001278">
    <property type="entry name" value="Arg-tRNA-ligase"/>
</dbReference>
<feature type="domain" description="DALR anticodon binding" evidence="6">
    <location>
        <begin position="230"/>
        <end position="365"/>
    </location>
</feature>
<dbReference type="GO" id="GO:0004814">
    <property type="term" value="F:arginine-tRNA ligase activity"/>
    <property type="evidence" value="ECO:0007669"/>
    <property type="project" value="UniProtKB-EC"/>
</dbReference>
<evidence type="ECO:0000256" key="5">
    <source>
        <dbReference type="ARBA" id="ARBA00049339"/>
    </source>
</evidence>
<dbReference type="PANTHER" id="PTHR11956">
    <property type="entry name" value="ARGINYL-TRNA SYNTHETASE"/>
    <property type="match status" value="1"/>
</dbReference>
<dbReference type="SMART" id="SM00836">
    <property type="entry name" value="DALR_1"/>
    <property type="match status" value="1"/>
</dbReference>
<evidence type="ECO:0000259" key="7">
    <source>
        <dbReference type="SMART" id="SM01016"/>
    </source>
</evidence>
<proteinExistence type="predicted"/>
<dbReference type="EC" id="6.1.1.19" evidence="1"/>
<sequence length="365" mass="37729">MTPADLCDVVEGTIDGLVRRDRLVLAGPRPAVRVRRSRRTTGGDYATPVALQLAAGAGLPPSGVAQLVAGELLRHPGIAEARVVPPGLVHVTLAQADASVATEIVAAGDTYGRAHLPATAPGSAVTSSFEVAPSPGSGSGAADTRRRLIDDISARLRVATGGAPPSRSTGDPGAVRLSAPSGPVDLAHVVAAAGVEAVGYELLRYPYRSVLTLDVVALTRCSVESPFYSVRYAHARAVALLRNAADLGVDAAIDPAIDDDDDAADDQGRVPRGLPTGGAALLRELTAFPLAVTSAAERREPYRLARHLEATAEVFHRFTVAALTLPRGDDGPGDTYRAAMLLTAATRVVLANGLDLLGLRAPNRL</sequence>
<dbReference type="SUPFAM" id="SSF47323">
    <property type="entry name" value="Anticodon-binding domain of a subclass of class I aminoacyl-tRNA synthetases"/>
    <property type="match status" value="1"/>
</dbReference>
<dbReference type="InterPro" id="IPR005148">
    <property type="entry name" value="Arg-tRNA-synth_N"/>
</dbReference>
<feature type="domain" description="Arginyl tRNA synthetase N-terminal" evidence="7">
    <location>
        <begin position="8"/>
        <end position="93"/>
    </location>
</feature>
<dbReference type="GO" id="GO:0005737">
    <property type="term" value="C:cytoplasm"/>
    <property type="evidence" value="ECO:0007669"/>
    <property type="project" value="InterPro"/>
</dbReference>
<dbReference type="SUPFAM" id="SSF55190">
    <property type="entry name" value="Arginyl-tRNA synthetase (ArgRS), N-terminal 'additional' domain"/>
    <property type="match status" value="1"/>
</dbReference>
<dbReference type="Pfam" id="PF05746">
    <property type="entry name" value="DALR_1"/>
    <property type="match status" value="1"/>
</dbReference>
<dbReference type="Gene3D" id="1.10.730.10">
    <property type="entry name" value="Isoleucyl-tRNA Synthetase, Domain 1"/>
    <property type="match status" value="1"/>
</dbReference>
<dbReference type="Gene3D" id="3.30.1360.70">
    <property type="entry name" value="Arginyl tRNA synthetase N-terminal domain"/>
    <property type="match status" value="1"/>
</dbReference>
<evidence type="ECO:0000256" key="3">
    <source>
        <dbReference type="ARBA" id="ARBA00022741"/>
    </source>
</evidence>
<dbReference type="Pfam" id="PF03485">
    <property type="entry name" value="Arg_tRNA_synt_N"/>
    <property type="match status" value="1"/>
</dbReference>
<comment type="catalytic activity">
    <reaction evidence="5">
        <text>tRNA(Arg) + L-arginine + ATP = L-arginyl-tRNA(Arg) + AMP + diphosphate</text>
        <dbReference type="Rhea" id="RHEA:20301"/>
        <dbReference type="Rhea" id="RHEA-COMP:9658"/>
        <dbReference type="Rhea" id="RHEA-COMP:9673"/>
        <dbReference type="ChEBI" id="CHEBI:30616"/>
        <dbReference type="ChEBI" id="CHEBI:32682"/>
        <dbReference type="ChEBI" id="CHEBI:33019"/>
        <dbReference type="ChEBI" id="CHEBI:78442"/>
        <dbReference type="ChEBI" id="CHEBI:78513"/>
        <dbReference type="ChEBI" id="CHEBI:456215"/>
        <dbReference type="EC" id="6.1.1.19"/>
    </reaction>
</comment>
<evidence type="ECO:0000259" key="6">
    <source>
        <dbReference type="SMART" id="SM00836"/>
    </source>
</evidence>
<accession>A0A6J4L6A0</accession>
<dbReference type="InterPro" id="IPR036695">
    <property type="entry name" value="Arg-tRNA-synth_N_sf"/>
</dbReference>
<dbReference type="InterPro" id="IPR009080">
    <property type="entry name" value="tRNAsynth_Ia_anticodon-bd"/>
</dbReference>
<keyword evidence="2 8" id="KW-0436">Ligase</keyword>
<reference evidence="8" key="1">
    <citation type="submission" date="2020-02" db="EMBL/GenBank/DDBJ databases">
        <authorList>
            <person name="Meier V. D."/>
        </authorList>
    </citation>
    <scope>NUCLEOTIDE SEQUENCE</scope>
    <source>
        <strain evidence="8">AVDCRST_MAG34</strain>
    </source>
</reference>
<dbReference type="EMBL" id="CADCUI010000002">
    <property type="protein sequence ID" value="CAA9325199.1"/>
    <property type="molecule type" value="Genomic_DNA"/>
</dbReference>
<keyword evidence="4" id="KW-0067">ATP-binding</keyword>
<keyword evidence="8" id="KW-0030">Aminoacyl-tRNA synthetase</keyword>
<dbReference type="GO" id="GO:0006420">
    <property type="term" value="P:arginyl-tRNA aminoacylation"/>
    <property type="evidence" value="ECO:0007669"/>
    <property type="project" value="InterPro"/>
</dbReference>
<gene>
    <name evidence="8" type="ORF">AVDCRST_MAG34-312</name>
</gene>
<dbReference type="GO" id="GO:0005524">
    <property type="term" value="F:ATP binding"/>
    <property type="evidence" value="ECO:0007669"/>
    <property type="project" value="UniProtKB-KW"/>
</dbReference>
<evidence type="ECO:0000256" key="1">
    <source>
        <dbReference type="ARBA" id="ARBA00012837"/>
    </source>
</evidence>
<dbReference type="InterPro" id="IPR008909">
    <property type="entry name" value="DALR_anticod-bd"/>
</dbReference>
<dbReference type="SMART" id="SM01016">
    <property type="entry name" value="Arg_tRNA_synt_N"/>
    <property type="match status" value="1"/>
</dbReference>